<dbReference type="Proteomes" id="UP000298652">
    <property type="component" value="Chromosome 6"/>
</dbReference>
<keyword evidence="2" id="KW-1185">Reference proteome</keyword>
<reference evidence="1" key="1">
    <citation type="submission" date="2019-03" db="EMBL/GenBank/DDBJ databases">
        <title>WGS assembly of Setaria viridis.</title>
        <authorList>
            <person name="Huang P."/>
            <person name="Jenkins J."/>
            <person name="Grimwood J."/>
            <person name="Barry K."/>
            <person name="Healey A."/>
            <person name="Mamidi S."/>
            <person name="Sreedasyam A."/>
            <person name="Shu S."/>
            <person name="Feldman M."/>
            <person name="Wu J."/>
            <person name="Yu Y."/>
            <person name="Chen C."/>
            <person name="Johnson J."/>
            <person name="Rokhsar D."/>
            <person name="Baxter I."/>
            <person name="Schmutz J."/>
            <person name="Brutnell T."/>
            <person name="Kellogg E."/>
        </authorList>
    </citation>
    <scope>NUCLEOTIDE SEQUENCE [LARGE SCALE GENOMIC DNA]</scope>
</reference>
<name>A0A4U6U771_SETVI</name>
<evidence type="ECO:0000313" key="2">
    <source>
        <dbReference type="Proteomes" id="UP000298652"/>
    </source>
</evidence>
<accession>A0A4U6U771</accession>
<dbReference type="AlphaFoldDB" id="A0A4U6U771"/>
<organism evidence="1 2">
    <name type="scientific">Setaria viridis</name>
    <name type="common">Green bristlegrass</name>
    <name type="synonym">Setaria italica subsp. viridis</name>
    <dbReference type="NCBI Taxonomy" id="4556"/>
    <lineage>
        <taxon>Eukaryota</taxon>
        <taxon>Viridiplantae</taxon>
        <taxon>Streptophyta</taxon>
        <taxon>Embryophyta</taxon>
        <taxon>Tracheophyta</taxon>
        <taxon>Spermatophyta</taxon>
        <taxon>Magnoliopsida</taxon>
        <taxon>Liliopsida</taxon>
        <taxon>Poales</taxon>
        <taxon>Poaceae</taxon>
        <taxon>PACMAD clade</taxon>
        <taxon>Panicoideae</taxon>
        <taxon>Panicodae</taxon>
        <taxon>Paniceae</taxon>
        <taxon>Cenchrinae</taxon>
        <taxon>Setaria</taxon>
    </lineage>
</organism>
<proteinExistence type="predicted"/>
<evidence type="ECO:0000313" key="1">
    <source>
        <dbReference type="EMBL" id="TKW10922.1"/>
    </source>
</evidence>
<sequence>MESLMAISGGMLSFQAVDGVVATLGVAYSGSFARCYVISHNLERSGCWFHFPVRFGFYCLVGVFAGDDFAIEGLETGGASSFFPWRGNGLGPFDDACSFSETNARLGRAVSSGKKRLKFPRRSGERFPGPSSMLYYVQLRRGAMLGMLHWR</sequence>
<protein>
    <submittedName>
        <fullName evidence="1">Uncharacterized protein</fullName>
    </submittedName>
</protein>
<dbReference type="Gramene" id="TKW10922">
    <property type="protein sequence ID" value="TKW10922"/>
    <property type="gene ID" value="SEVIR_6G200500v2"/>
</dbReference>
<dbReference type="EMBL" id="CM016557">
    <property type="protein sequence ID" value="TKW10922.1"/>
    <property type="molecule type" value="Genomic_DNA"/>
</dbReference>
<gene>
    <name evidence="1" type="ORF">SEVIR_6G200500v2</name>
</gene>